<dbReference type="EMBL" id="NUEQ01000014">
    <property type="protein sequence ID" value="PEJ34219.1"/>
    <property type="molecule type" value="Genomic_DNA"/>
</dbReference>
<accession>A0AAX0S381</accession>
<protein>
    <submittedName>
        <fullName evidence="1">Uncharacterized protein</fullName>
    </submittedName>
</protein>
<evidence type="ECO:0000313" key="2">
    <source>
        <dbReference type="Proteomes" id="UP000220106"/>
    </source>
</evidence>
<dbReference type="AlphaFoldDB" id="A0AAX0S381"/>
<name>A0AAX0S381_9BACI</name>
<dbReference type="RefSeq" id="WP_098175581.1">
    <property type="nucleotide sequence ID" value="NZ_NUEQ01000014.1"/>
</dbReference>
<evidence type="ECO:0000313" key="1">
    <source>
        <dbReference type="EMBL" id="PEJ34219.1"/>
    </source>
</evidence>
<proteinExistence type="predicted"/>
<comment type="caution">
    <text evidence="1">The sequence shown here is derived from an EMBL/GenBank/DDBJ whole genome shotgun (WGS) entry which is preliminary data.</text>
</comment>
<sequence length="81" mass="9687">MIKGENYSLNGETLNFILDFETNVEKNKVYTNQDLVELFRSSTFYNEVVDSYYKTAIQKSIWWAVKRSGKWQMERGKYTKL</sequence>
<gene>
    <name evidence="1" type="ORF">CN689_08735</name>
</gene>
<dbReference type="Proteomes" id="UP000220106">
    <property type="component" value="Unassembled WGS sequence"/>
</dbReference>
<reference evidence="1 2" key="1">
    <citation type="submission" date="2017-09" db="EMBL/GenBank/DDBJ databases">
        <title>Large-scale bioinformatics analysis of Bacillus genomes uncovers conserved roles of natural products in bacterial physiology.</title>
        <authorList>
            <consortium name="Agbiome Team Llc"/>
            <person name="Bleich R.M."/>
            <person name="Kirk G.J."/>
            <person name="Santa Maria K.C."/>
            <person name="Allen S.E."/>
            <person name="Farag S."/>
            <person name="Shank E.A."/>
            <person name="Bowers A."/>
        </authorList>
    </citation>
    <scope>NUCLEOTIDE SEQUENCE [LARGE SCALE GENOMIC DNA]</scope>
    <source>
        <strain evidence="1 2">AFS003229</strain>
    </source>
</reference>
<organism evidence="1 2">
    <name type="scientific">Peribacillus butanolivorans</name>
    <dbReference type="NCBI Taxonomy" id="421767"/>
    <lineage>
        <taxon>Bacteria</taxon>
        <taxon>Bacillati</taxon>
        <taxon>Bacillota</taxon>
        <taxon>Bacilli</taxon>
        <taxon>Bacillales</taxon>
        <taxon>Bacillaceae</taxon>
        <taxon>Peribacillus</taxon>
    </lineage>
</organism>